<evidence type="ECO:0000313" key="4">
    <source>
        <dbReference type="Proteomes" id="UP000694888"/>
    </source>
</evidence>
<comment type="cofactor">
    <cofactor evidence="1">
        <name>Ca(2+)</name>
        <dbReference type="ChEBI" id="CHEBI:29108"/>
    </cofactor>
</comment>
<organism evidence="4 5">
    <name type="scientific">Aplysia californica</name>
    <name type="common">California sea hare</name>
    <dbReference type="NCBI Taxonomy" id="6500"/>
    <lineage>
        <taxon>Eukaryota</taxon>
        <taxon>Metazoa</taxon>
        <taxon>Spiralia</taxon>
        <taxon>Lophotrochozoa</taxon>
        <taxon>Mollusca</taxon>
        <taxon>Gastropoda</taxon>
        <taxon>Heterobranchia</taxon>
        <taxon>Euthyneura</taxon>
        <taxon>Tectipleura</taxon>
        <taxon>Aplysiida</taxon>
        <taxon>Aplysioidea</taxon>
        <taxon>Aplysiidae</taxon>
        <taxon>Aplysia</taxon>
    </lineage>
</organism>
<keyword evidence="4" id="KW-1185">Reference proteome</keyword>
<evidence type="ECO:0000256" key="2">
    <source>
        <dbReference type="ARBA" id="ARBA00008779"/>
    </source>
</evidence>
<dbReference type="Gene3D" id="3.40.720.10">
    <property type="entry name" value="Alkaline Phosphatase, subunit A"/>
    <property type="match status" value="1"/>
</dbReference>
<evidence type="ECO:0000259" key="3">
    <source>
        <dbReference type="Pfam" id="PF00884"/>
    </source>
</evidence>
<gene>
    <name evidence="5" type="primary">LOC106014023</name>
</gene>
<dbReference type="PANTHER" id="PTHR43108:SF6">
    <property type="entry name" value="N-SULPHOGLUCOSAMINE SULPHOHYDROLASE"/>
    <property type="match status" value="1"/>
</dbReference>
<dbReference type="Proteomes" id="UP000694888">
    <property type="component" value="Unplaced"/>
</dbReference>
<sequence length="186" mass="20986">MGLIPDWTPQIYNPDDVIVPYFLPDTDVTRQDLAAMYTSFGRMDQGVGLFLQELEKAGHLDDTLILFTADNGIPFPNAKTNLYEPGMGEPMMMSVPQSRETWGKTTEALASTMDFTPTILQWFDVPYPDYTLNGLKVSLTGRSLLPLTSSHQGAAQNFTWTYSSHDLHEVSFVLPSWCHFTRTINR</sequence>
<proteinExistence type="inferred from homology"/>
<evidence type="ECO:0000256" key="1">
    <source>
        <dbReference type="ARBA" id="ARBA00001913"/>
    </source>
</evidence>
<evidence type="ECO:0000313" key="5">
    <source>
        <dbReference type="RefSeq" id="XP_035829608.1"/>
    </source>
</evidence>
<dbReference type="RefSeq" id="XP_035829608.1">
    <property type="nucleotide sequence ID" value="XM_035973715.1"/>
</dbReference>
<name>A0ABM1W4L5_APLCA</name>
<dbReference type="Pfam" id="PF00884">
    <property type="entry name" value="Sulfatase"/>
    <property type="match status" value="1"/>
</dbReference>
<dbReference type="InterPro" id="IPR017850">
    <property type="entry name" value="Alkaline_phosphatase_core_sf"/>
</dbReference>
<dbReference type="GeneID" id="106014023"/>
<reference evidence="5" key="1">
    <citation type="submission" date="2025-08" db="UniProtKB">
        <authorList>
            <consortium name="RefSeq"/>
        </authorList>
    </citation>
    <scope>IDENTIFICATION</scope>
</reference>
<dbReference type="SUPFAM" id="SSF53649">
    <property type="entry name" value="Alkaline phosphatase-like"/>
    <property type="match status" value="1"/>
</dbReference>
<comment type="similarity">
    <text evidence="2">Belongs to the sulfatase family.</text>
</comment>
<protein>
    <submittedName>
        <fullName evidence="5">N-sulphoglucosamine sulphohydrolase-like</fullName>
    </submittedName>
</protein>
<dbReference type="InterPro" id="IPR000917">
    <property type="entry name" value="Sulfatase_N"/>
</dbReference>
<accession>A0ABM1W4L5</accession>
<feature type="domain" description="Sulfatase N-terminal" evidence="3">
    <location>
        <begin position="26"/>
        <end position="125"/>
    </location>
</feature>
<dbReference type="PANTHER" id="PTHR43108">
    <property type="entry name" value="N-ACETYLGLUCOSAMINE-6-SULFATASE FAMILY MEMBER"/>
    <property type="match status" value="1"/>
</dbReference>